<name>A0A367IM70_RHIST</name>
<accession>A0A367IM70</accession>
<dbReference type="OrthoDB" id="2221443at2759"/>
<dbReference type="AlphaFoldDB" id="A0A367IM70"/>
<gene>
    <name evidence="1" type="ORF">CU098_000307</name>
</gene>
<evidence type="ECO:0000313" key="1">
    <source>
        <dbReference type="EMBL" id="RCH78797.1"/>
    </source>
</evidence>
<proteinExistence type="predicted"/>
<dbReference type="EMBL" id="PJQM01006991">
    <property type="protein sequence ID" value="RCH78797.1"/>
    <property type="molecule type" value="Genomic_DNA"/>
</dbReference>
<keyword evidence="2" id="KW-1185">Reference proteome</keyword>
<organism evidence="1 2">
    <name type="scientific">Rhizopus stolonifer</name>
    <name type="common">Rhizopus nigricans</name>
    <dbReference type="NCBI Taxonomy" id="4846"/>
    <lineage>
        <taxon>Eukaryota</taxon>
        <taxon>Fungi</taxon>
        <taxon>Fungi incertae sedis</taxon>
        <taxon>Mucoromycota</taxon>
        <taxon>Mucoromycotina</taxon>
        <taxon>Mucoromycetes</taxon>
        <taxon>Mucorales</taxon>
        <taxon>Mucorineae</taxon>
        <taxon>Rhizopodaceae</taxon>
        <taxon>Rhizopus</taxon>
    </lineage>
</organism>
<feature type="non-terminal residue" evidence="1">
    <location>
        <position position="264"/>
    </location>
</feature>
<reference evidence="1 2" key="1">
    <citation type="journal article" date="2018" name="G3 (Bethesda)">
        <title>Phylogenetic and Phylogenomic Definition of Rhizopus Species.</title>
        <authorList>
            <person name="Gryganskyi A.P."/>
            <person name="Golan J."/>
            <person name="Dolatabadi S."/>
            <person name="Mondo S."/>
            <person name="Robb S."/>
            <person name="Idnurm A."/>
            <person name="Muszewska A."/>
            <person name="Steczkiewicz K."/>
            <person name="Masonjones S."/>
            <person name="Liao H.L."/>
            <person name="Gajdeczka M.T."/>
            <person name="Anike F."/>
            <person name="Vuek A."/>
            <person name="Anishchenko I.M."/>
            <person name="Voigt K."/>
            <person name="de Hoog G.S."/>
            <person name="Smith M.E."/>
            <person name="Heitman J."/>
            <person name="Vilgalys R."/>
            <person name="Stajich J.E."/>
        </authorList>
    </citation>
    <scope>NUCLEOTIDE SEQUENCE [LARGE SCALE GENOMIC DNA]</scope>
    <source>
        <strain evidence="1 2">LSU 92-RS-03</strain>
    </source>
</reference>
<sequence length="264" mass="30754">AQITTQATRQDEIEVSSIPPTLYSSSVSLRKRSWSEIFDPVEELEGNEMIKEDLEDEMSEENSIWHLWNDNDIHNHSLERLNIIQLGNKIGSPTTQKYYTEELIDKTNIVVKSFPDYFDNSTDYHDSFFDQLDISQNDAKLFLLSKAMFAHESNCRFFNFSEEVYKTFTNEMFMNNDDVFIDEVNFNVRIIFPIIQSLVRNMDNMRFLPGETRLKAVSKELKLLSNDTTHYYSADGILSLRSSNLEIALLETTGKLNVEDRPKE</sequence>
<dbReference type="Proteomes" id="UP000253551">
    <property type="component" value="Unassembled WGS sequence"/>
</dbReference>
<protein>
    <submittedName>
        <fullName evidence="1">Uncharacterized protein</fullName>
    </submittedName>
</protein>
<evidence type="ECO:0000313" key="2">
    <source>
        <dbReference type="Proteomes" id="UP000253551"/>
    </source>
</evidence>
<feature type="non-terminal residue" evidence="1">
    <location>
        <position position="1"/>
    </location>
</feature>
<comment type="caution">
    <text evidence="1">The sequence shown here is derived from an EMBL/GenBank/DDBJ whole genome shotgun (WGS) entry which is preliminary data.</text>
</comment>